<name>A0A834ZN24_TETSI</name>
<dbReference type="InterPro" id="IPR051824">
    <property type="entry name" value="LRR_Rcpt-Like_S/T_Kinase"/>
</dbReference>
<keyword evidence="14" id="KW-0472">Membrane</keyword>
<dbReference type="InterPro" id="IPR021720">
    <property type="entry name" value="Malectin_dom"/>
</dbReference>
<accession>A0A834ZN24</accession>
<dbReference type="PROSITE" id="PS50011">
    <property type="entry name" value="PROTEIN_KINASE_DOM"/>
    <property type="match status" value="1"/>
</dbReference>
<evidence type="ECO:0000313" key="16">
    <source>
        <dbReference type="EMBL" id="KAF8410819.1"/>
    </source>
</evidence>
<dbReference type="PROSITE" id="PS00107">
    <property type="entry name" value="PROTEIN_KINASE_ATP"/>
    <property type="match status" value="1"/>
</dbReference>
<organism evidence="16 17">
    <name type="scientific">Tetracentron sinense</name>
    <name type="common">Spur-leaf</name>
    <dbReference type="NCBI Taxonomy" id="13715"/>
    <lineage>
        <taxon>Eukaryota</taxon>
        <taxon>Viridiplantae</taxon>
        <taxon>Streptophyta</taxon>
        <taxon>Embryophyta</taxon>
        <taxon>Tracheophyta</taxon>
        <taxon>Spermatophyta</taxon>
        <taxon>Magnoliopsida</taxon>
        <taxon>Trochodendrales</taxon>
        <taxon>Trochodendraceae</taxon>
        <taxon>Tetracentron</taxon>
    </lineage>
</organism>
<evidence type="ECO:0000256" key="8">
    <source>
        <dbReference type="ARBA" id="ARBA00022840"/>
    </source>
</evidence>
<evidence type="ECO:0000256" key="3">
    <source>
        <dbReference type="ARBA" id="ARBA00022553"/>
    </source>
</evidence>
<comment type="caution">
    <text evidence="16">The sequence shown here is derived from an EMBL/GenBank/DDBJ whole genome shotgun (WGS) entry which is preliminary data.</text>
</comment>
<reference evidence="16 17" key="1">
    <citation type="submission" date="2020-04" db="EMBL/GenBank/DDBJ databases">
        <title>Plant Genome Project.</title>
        <authorList>
            <person name="Zhang R.-G."/>
        </authorList>
    </citation>
    <scope>NUCLEOTIDE SEQUENCE [LARGE SCALE GENOMIC DNA]</scope>
    <source>
        <strain evidence="16">YNK0</strain>
        <tissue evidence="16">Leaf</tissue>
    </source>
</reference>
<evidence type="ECO:0000256" key="5">
    <source>
        <dbReference type="ARBA" id="ARBA00022729"/>
    </source>
</evidence>
<dbReference type="Pfam" id="PF00069">
    <property type="entry name" value="Pkinase"/>
    <property type="match status" value="1"/>
</dbReference>
<evidence type="ECO:0000256" key="6">
    <source>
        <dbReference type="ARBA" id="ARBA00022741"/>
    </source>
</evidence>
<dbReference type="EMBL" id="JABCRI010000002">
    <property type="protein sequence ID" value="KAF8410819.1"/>
    <property type="molecule type" value="Genomic_DNA"/>
</dbReference>
<keyword evidence="8 12" id="KW-0067">ATP-binding</keyword>
<evidence type="ECO:0000313" key="17">
    <source>
        <dbReference type="Proteomes" id="UP000655225"/>
    </source>
</evidence>
<keyword evidence="5" id="KW-0732">Signal</keyword>
<evidence type="ECO:0000256" key="2">
    <source>
        <dbReference type="ARBA" id="ARBA00022527"/>
    </source>
</evidence>
<keyword evidence="14" id="KW-1133">Transmembrane helix</keyword>
<dbReference type="PANTHER" id="PTHR48006">
    <property type="entry name" value="LEUCINE-RICH REPEAT-CONTAINING PROTEIN DDB_G0281931-RELATED"/>
    <property type="match status" value="1"/>
</dbReference>
<dbReference type="AlphaFoldDB" id="A0A834ZN24"/>
<dbReference type="GO" id="GO:0005524">
    <property type="term" value="F:ATP binding"/>
    <property type="evidence" value="ECO:0007669"/>
    <property type="project" value="UniProtKB-UniRule"/>
</dbReference>
<feature type="compositionally biased region" description="Basic and acidic residues" evidence="13">
    <location>
        <begin position="624"/>
        <end position="642"/>
    </location>
</feature>
<dbReference type="OrthoDB" id="845893at2759"/>
<sequence length="652" mass="73510">MMLPARNYAPDQEERNMLDIADSVGLIGNGGLRTPFCLVLIFIFCELLSSRDFSYNNFSDLNFTRPNNDSYMNLFAASPTATSPLQIMNEYCSNERSKYNSLNINCGGEGTIIEGKYYEEDNKTSAFYVSPNRNWAYSRSGNFLRTDTKPGDYIRNMTCGIPVSDAPLYATARISPLSLKYHGLCLHNGNYTVKLHFAEIIYTDDKDYSIMGKRIFDVYIQGNRVLKDFNIIDESKGPNEVVIKNFSATVMDHTLEIHFYWAGKGSVYIPPYLYGPLISAISVIPDFELHKKELSTLVKIMIAVSSFAILLLVSASVWKIGLLRRKRLHDNVPIKIQGSSVTSITFRDIMEATQNFNPKMEIGKGGFGTVYKAELKQKGIIMAVKQLSPNSKQGTDEINNEVYSLSSLKHENLVQLLGAYSGNNQNLLLYEYMENNSLARALFDPQSSLKLSWQIRYKICLGIAKGLTYLHEESRLKIVHRDIKATNILLDKDLKAKISDFGLAKLYDRDSTHMVTRAFVYLKNGNILDLVDKSVRYEADYSGEQAKMMLNLAMLCTHQSLTLRPTMSEVVSILEGKKTIEEVSITQPPNVFYGAKGFRDYLSTEIPSTSTEVTSSTFSSYLSSKERDEMKNGSVELHREISDESAVTHQPS</sequence>
<dbReference type="Gene3D" id="2.60.120.430">
    <property type="entry name" value="Galactose-binding lectin"/>
    <property type="match status" value="1"/>
</dbReference>
<dbReference type="InterPro" id="IPR008271">
    <property type="entry name" value="Ser/Thr_kinase_AS"/>
</dbReference>
<keyword evidence="14" id="KW-0812">Transmembrane</keyword>
<evidence type="ECO:0000256" key="7">
    <source>
        <dbReference type="ARBA" id="ARBA00022777"/>
    </source>
</evidence>
<feature type="region of interest" description="Disordered" evidence="13">
    <location>
        <begin position="623"/>
        <end position="652"/>
    </location>
</feature>
<evidence type="ECO:0000256" key="13">
    <source>
        <dbReference type="SAM" id="MobiDB-lite"/>
    </source>
</evidence>
<evidence type="ECO:0000256" key="9">
    <source>
        <dbReference type="ARBA" id="ARBA00023180"/>
    </source>
</evidence>
<dbReference type="FunFam" id="1.10.510.10:FF:001023">
    <property type="entry name" value="Os07g0541700 protein"/>
    <property type="match status" value="1"/>
</dbReference>
<evidence type="ECO:0000256" key="10">
    <source>
        <dbReference type="ARBA" id="ARBA00047899"/>
    </source>
</evidence>
<keyword evidence="9" id="KW-0325">Glycoprotein</keyword>
<dbReference type="Gene3D" id="3.30.200.20">
    <property type="entry name" value="Phosphorylase Kinase, domain 1"/>
    <property type="match status" value="1"/>
</dbReference>
<protein>
    <recommendedName>
        <fullName evidence="1">non-specific serine/threonine protein kinase</fullName>
        <ecNumber evidence="1">2.7.11.1</ecNumber>
    </recommendedName>
</protein>
<keyword evidence="6 12" id="KW-0547">Nucleotide-binding</keyword>
<feature type="binding site" evidence="12">
    <location>
        <position position="385"/>
    </location>
    <ligand>
        <name>ATP</name>
        <dbReference type="ChEBI" id="CHEBI:30616"/>
    </ligand>
</feature>
<dbReference type="OMA" id="TEHISEC"/>
<dbReference type="InterPro" id="IPR017441">
    <property type="entry name" value="Protein_kinase_ATP_BS"/>
</dbReference>
<evidence type="ECO:0000256" key="12">
    <source>
        <dbReference type="PROSITE-ProRule" id="PRU10141"/>
    </source>
</evidence>
<dbReference type="PANTHER" id="PTHR48006:SF48">
    <property type="entry name" value="PROTEIN KINASE DOMAIN-CONTAINING PROTEIN"/>
    <property type="match status" value="1"/>
</dbReference>
<dbReference type="InterPro" id="IPR000719">
    <property type="entry name" value="Prot_kinase_dom"/>
</dbReference>
<dbReference type="SUPFAM" id="SSF56112">
    <property type="entry name" value="Protein kinase-like (PK-like)"/>
    <property type="match status" value="1"/>
</dbReference>
<comment type="catalytic activity">
    <reaction evidence="10">
        <text>L-threonyl-[protein] + ATP = O-phospho-L-threonyl-[protein] + ADP + H(+)</text>
        <dbReference type="Rhea" id="RHEA:46608"/>
        <dbReference type="Rhea" id="RHEA-COMP:11060"/>
        <dbReference type="Rhea" id="RHEA-COMP:11605"/>
        <dbReference type="ChEBI" id="CHEBI:15378"/>
        <dbReference type="ChEBI" id="CHEBI:30013"/>
        <dbReference type="ChEBI" id="CHEBI:30616"/>
        <dbReference type="ChEBI" id="CHEBI:61977"/>
        <dbReference type="ChEBI" id="CHEBI:456216"/>
        <dbReference type="EC" id="2.7.11.1"/>
    </reaction>
</comment>
<dbReference type="FunFam" id="2.60.120.430:FF:000004">
    <property type="entry name" value="Putative leucine-rich repeat receptor-like serine/threonine-protein kinase"/>
    <property type="match status" value="1"/>
</dbReference>
<evidence type="ECO:0000256" key="11">
    <source>
        <dbReference type="ARBA" id="ARBA00048679"/>
    </source>
</evidence>
<keyword evidence="7" id="KW-0418">Kinase</keyword>
<evidence type="ECO:0000256" key="14">
    <source>
        <dbReference type="SAM" id="Phobius"/>
    </source>
</evidence>
<evidence type="ECO:0000256" key="1">
    <source>
        <dbReference type="ARBA" id="ARBA00012513"/>
    </source>
</evidence>
<keyword evidence="17" id="KW-1185">Reference proteome</keyword>
<dbReference type="GO" id="GO:0004674">
    <property type="term" value="F:protein serine/threonine kinase activity"/>
    <property type="evidence" value="ECO:0007669"/>
    <property type="project" value="UniProtKB-KW"/>
</dbReference>
<feature type="transmembrane region" description="Helical" evidence="14">
    <location>
        <begin position="297"/>
        <end position="318"/>
    </location>
</feature>
<dbReference type="PROSITE" id="PS00108">
    <property type="entry name" value="PROTEIN_KINASE_ST"/>
    <property type="match status" value="1"/>
</dbReference>
<evidence type="ECO:0000256" key="4">
    <source>
        <dbReference type="ARBA" id="ARBA00022679"/>
    </source>
</evidence>
<keyword evidence="2" id="KW-0723">Serine/threonine-protein kinase</keyword>
<gene>
    <name evidence="16" type="ORF">HHK36_003356</name>
</gene>
<dbReference type="SMART" id="SM00220">
    <property type="entry name" value="S_TKc"/>
    <property type="match status" value="1"/>
</dbReference>
<dbReference type="Gene3D" id="1.10.510.10">
    <property type="entry name" value="Transferase(Phosphotransferase) domain 1"/>
    <property type="match status" value="1"/>
</dbReference>
<dbReference type="Pfam" id="PF11721">
    <property type="entry name" value="Malectin"/>
    <property type="match status" value="1"/>
</dbReference>
<dbReference type="EC" id="2.7.11.1" evidence="1"/>
<proteinExistence type="predicted"/>
<evidence type="ECO:0000259" key="15">
    <source>
        <dbReference type="PROSITE" id="PS50011"/>
    </source>
</evidence>
<dbReference type="InterPro" id="IPR011009">
    <property type="entry name" value="Kinase-like_dom_sf"/>
</dbReference>
<feature type="domain" description="Protein kinase" evidence="15">
    <location>
        <begin position="356"/>
        <end position="652"/>
    </location>
</feature>
<dbReference type="Proteomes" id="UP000655225">
    <property type="component" value="Unassembled WGS sequence"/>
</dbReference>
<comment type="catalytic activity">
    <reaction evidence="11">
        <text>L-seryl-[protein] + ATP = O-phospho-L-seryl-[protein] + ADP + H(+)</text>
        <dbReference type="Rhea" id="RHEA:17989"/>
        <dbReference type="Rhea" id="RHEA-COMP:9863"/>
        <dbReference type="Rhea" id="RHEA-COMP:11604"/>
        <dbReference type="ChEBI" id="CHEBI:15378"/>
        <dbReference type="ChEBI" id="CHEBI:29999"/>
        <dbReference type="ChEBI" id="CHEBI:30616"/>
        <dbReference type="ChEBI" id="CHEBI:83421"/>
        <dbReference type="ChEBI" id="CHEBI:456216"/>
        <dbReference type="EC" id="2.7.11.1"/>
    </reaction>
</comment>
<keyword evidence="3" id="KW-0597">Phosphoprotein</keyword>
<keyword evidence="4" id="KW-0808">Transferase</keyword>